<evidence type="ECO:0000313" key="2">
    <source>
        <dbReference type="EMBL" id="KAF2901920.1"/>
    </source>
</evidence>
<dbReference type="CDD" id="cd00084">
    <property type="entry name" value="HMG-box_SF"/>
    <property type="match status" value="1"/>
</dbReference>
<dbReference type="OrthoDB" id="7675944at2759"/>
<dbReference type="InterPro" id="IPR036910">
    <property type="entry name" value="HMG_box_dom_sf"/>
</dbReference>
<dbReference type="GO" id="GO:0005634">
    <property type="term" value="C:nucleus"/>
    <property type="evidence" value="ECO:0007669"/>
    <property type="project" value="UniProtKB-ARBA"/>
</dbReference>
<dbReference type="SUPFAM" id="SSF47095">
    <property type="entry name" value="HMG-box"/>
    <property type="match status" value="1"/>
</dbReference>
<reference evidence="2" key="1">
    <citation type="submission" date="2019-08" db="EMBL/GenBank/DDBJ databases">
        <title>The genome of the North American firefly Photinus pyralis.</title>
        <authorList>
            <consortium name="Photinus pyralis genome working group"/>
            <person name="Fallon T.R."/>
            <person name="Sander Lower S.E."/>
            <person name="Weng J.-K."/>
        </authorList>
    </citation>
    <scope>NUCLEOTIDE SEQUENCE</scope>
    <source>
        <strain evidence="2">TRF0915ILg1</strain>
        <tissue evidence="2">Whole body</tissue>
    </source>
</reference>
<protein>
    <recommendedName>
        <fullName evidence="4">HMG box domain-containing protein</fullName>
    </recommendedName>
</protein>
<dbReference type="Gene3D" id="1.10.30.10">
    <property type="entry name" value="High mobility group box domain"/>
    <property type="match status" value="1"/>
</dbReference>
<dbReference type="GO" id="GO:0035092">
    <property type="term" value="P:sperm DNA condensation"/>
    <property type="evidence" value="ECO:0007669"/>
    <property type="project" value="InterPro"/>
</dbReference>
<sequence>MNRSSESSSSKSSCVSDKSTKRSHTLSSYQMEQDNEETEKVSKKQHRVESKSPRDKSRRIPHTESSQQMVQESKKVPKKRLRVGRITRNPFLNFLREFRMQNDGLGIIASAEAAGAIWRNMTQDKKEPYRKQAENAPKSSRTYKDY</sequence>
<accession>A0A8K0GEQ5</accession>
<evidence type="ECO:0000313" key="3">
    <source>
        <dbReference type="Proteomes" id="UP000801492"/>
    </source>
</evidence>
<gene>
    <name evidence="2" type="ORF">ILUMI_04265</name>
</gene>
<feature type="region of interest" description="Disordered" evidence="1">
    <location>
        <begin position="1"/>
        <end position="83"/>
    </location>
</feature>
<organism evidence="2 3">
    <name type="scientific">Ignelater luminosus</name>
    <name type="common">Cucubano</name>
    <name type="synonym">Pyrophorus luminosus</name>
    <dbReference type="NCBI Taxonomy" id="2038154"/>
    <lineage>
        <taxon>Eukaryota</taxon>
        <taxon>Metazoa</taxon>
        <taxon>Ecdysozoa</taxon>
        <taxon>Arthropoda</taxon>
        <taxon>Hexapoda</taxon>
        <taxon>Insecta</taxon>
        <taxon>Pterygota</taxon>
        <taxon>Neoptera</taxon>
        <taxon>Endopterygota</taxon>
        <taxon>Coleoptera</taxon>
        <taxon>Polyphaga</taxon>
        <taxon>Elateriformia</taxon>
        <taxon>Elateroidea</taxon>
        <taxon>Elateridae</taxon>
        <taxon>Agrypninae</taxon>
        <taxon>Pyrophorini</taxon>
        <taxon>Ignelater</taxon>
    </lineage>
</organism>
<proteinExistence type="predicted"/>
<name>A0A8K0GEQ5_IGNLU</name>
<evidence type="ECO:0008006" key="4">
    <source>
        <dbReference type="Google" id="ProtNLM"/>
    </source>
</evidence>
<dbReference type="Pfam" id="PF06382">
    <property type="entry name" value="Protamine_like"/>
    <property type="match status" value="1"/>
</dbReference>
<dbReference type="AlphaFoldDB" id="A0A8K0GEQ5"/>
<keyword evidence="3" id="KW-1185">Reference proteome</keyword>
<dbReference type="InterPro" id="IPR024460">
    <property type="entry name" value="Protamine-like"/>
</dbReference>
<comment type="caution">
    <text evidence="2">The sequence shown here is derived from an EMBL/GenBank/DDBJ whole genome shotgun (WGS) entry which is preliminary data.</text>
</comment>
<dbReference type="EMBL" id="VTPC01001451">
    <property type="protein sequence ID" value="KAF2901920.1"/>
    <property type="molecule type" value="Genomic_DNA"/>
</dbReference>
<evidence type="ECO:0000256" key="1">
    <source>
        <dbReference type="SAM" id="MobiDB-lite"/>
    </source>
</evidence>
<feature type="compositionally biased region" description="Low complexity" evidence="1">
    <location>
        <begin position="1"/>
        <end position="17"/>
    </location>
</feature>
<feature type="compositionally biased region" description="Basic and acidic residues" evidence="1">
    <location>
        <begin position="122"/>
        <end position="133"/>
    </location>
</feature>
<feature type="region of interest" description="Disordered" evidence="1">
    <location>
        <begin position="122"/>
        <end position="146"/>
    </location>
</feature>
<feature type="compositionally biased region" description="Basic and acidic residues" evidence="1">
    <location>
        <begin position="38"/>
        <end position="55"/>
    </location>
</feature>
<dbReference type="Proteomes" id="UP000801492">
    <property type="component" value="Unassembled WGS sequence"/>
</dbReference>